<keyword evidence="4" id="KW-0472">Membrane</keyword>
<comment type="similarity">
    <text evidence="1">Belongs to the short-chain dehydrogenases/reductases (SDR) family.</text>
</comment>
<dbReference type="PANTHER" id="PTHR24320:SF285">
    <property type="entry name" value="RETINOL DEHYDROGENASE 14"/>
    <property type="match status" value="1"/>
</dbReference>
<dbReference type="Pfam" id="PF00106">
    <property type="entry name" value="adh_short"/>
    <property type="match status" value="1"/>
</dbReference>
<sequence>MPINIIGAMLIDGPDVLPGWSYIKAYGPAVAAIGALKYYFGGSQNTWERDMHGKVFIITGGTSGVGAHVAYELASKGAQVILLCRKVEDQWLVDFIDDLRESTNNFLIYAEEGDLSSLHSIRKFATKWLDNSPPRRLDGIICCAAESVPPYVDRQITIDGVERQIGVNYLGHFHLLTLLSPSIRVQPPDRDVRVVLATCASQSLGEIDPDLADVLWQNKRYPKGKPWKVYGTSKLMLSMFSKEFQKRISLYERSDKTPCNVRTISVNPGVMRTASTRRFLSFGSVFGLIVYWLLFPIWFILLKSGSQGAQSFLYSIYSGEFAQIEGGKFVHECRIVSPSRKELANEDLQGSLYDKTEKLIEQIELQSAKERKKNELKNGKKKGADKNEESKEANLTTSSGAKIVEDVYTMPKTPEELEEKLNILRNDLSTAAKKRSGKSKRKS</sequence>
<proteinExistence type="inferred from homology"/>
<evidence type="ECO:0000256" key="3">
    <source>
        <dbReference type="SAM" id="MobiDB-lite"/>
    </source>
</evidence>
<accession>A0A9P0QTR0</accession>
<dbReference type="InterPro" id="IPR002347">
    <property type="entry name" value="SDR_fam"/>
</dbReference>
<feature type="compositionally biased region" description="Basic and acidic residues" evidence="3">
    <location>
        <begin position="371"/>
        <end position="392"/>
    </location>
</feature>
<evidence type="ECO:0000256" key="4">
    <source>
        <dbReference type="SAM" id="Phobius"/>
    </source>
</evidence>
<evidence type="ECO:0000313" key="6">
    <source>
        <dbReference type="Proteomes" id="UP000837801"/>
    </source>
</evidence>
<organism evidence="5 6">
    <name type="scientific">[Candida] railenensis</name>
    <dbReference type="NCBI Taxonomy" id="45579"/>
    <lineage>
        <taxon>Eukaryota</taxon>
        <taxon>Fungi</taxon>
        <taxon>Dikarya</taxon>
        <taxon>Ascomycota</taxon>
        <taxon>Saccharomycotina</taxon>
        <taxon>Pichiomycetes</taxon>
        <taxon>Debaryomycetaceae</taxon>
        <taxon>Kurtzmaniella</taxon>
    </lineage>
</organism>
<dbReference type="Gene3D" id="3.40.50.720">
    <property type="entry name" value="NAD(P)-binding Rossmann-like Domain"/>
    <property type="match status" value="1"/>
</dbReference>
<name>A0A9P0QTR0_9ASCO</name>
<keyword evidence="4" id="KW-0812">Transmembrane</keyword>
<gene>
    <name evidence="5" type="ORF">CLIB1423_15S00254</name>
</gene>
<reference evidence="5" key="1">
    <citation type="submission" date="2022-03" db="EMBL/GenBank/DDBJ databases">
        <authorList>
            <person name="Legras J.-L."/>
            <person name="Devillers H."/>
            <person name="Grondin C."/>
        </authorList>
    </citation>
    <scope>NUCLEOTIDE SEQUENCE</scope>
    <source>
        <strain evidence="5">CLIB 1423</strain>
    </source>
</reference>
<dbReference type="InterPro" id="IPR036291">
    <property type="entry name" value="NAD(P)-bd_dom_sf"/>
</dbReference>
<dbReference type="GO" id="GO:0016491">
    <property type="term" value="F:oxidoreductase activity"/>
    <property type="evidence" value="ECO:0007669"/>
    <property type="project" value="UniProtKB-KW"/>
</dbReference>
<dbReference type="SUPFAM" id="SSF51735">
    <property type="entry name" value="NAD(P)-binding Rossmann-fold domains"/>
    <property type="match status" value="1"/>
</dbReference>
<evidence type="ECO:0000256" key="1">
    <source>
        <dbReference type="ARBA" id="ARBA00006484"/>
    </source>
</evidence>
<keyword evidence="4" id="KW-1133">Transmembrane helix</keyword>
<dbReference type="PANTHER" id="PTHR24320">
    <property type="entry name" value="RETINOL DEHYDROGENASE"/>
    <property type="match status" value="1"/>
</dbReference>
<dbReference type="AlphaFoldDB" id="A0A9P0QTR0"/>
<feature type="region of interest" description="Disordered" evidence="3">
    <location>
        <begin position="371"/>
        <end position="407"/>
    </location>
</feature>
<evidence type="ECO:0000313" key="5">
    <source>
        <dbReference type="EMBL" id="CAH2354174.1"/>
    </source>
</evidence>
<evidence type="ECO:0000256" key="2">
    <source>
        <dbReference type="ARBA" id="ARBA00023002"/>
    </source>
</evidence>
<dbReference type="Proteomes" id="UP000837801">
    <property type="component" value="Unassembled WGS sequence"/>
</dbReference>
<protein>
    <submittedName>
        <fullName evidence="5">Uncharacterized oxidoreductase</fullName>
    </submittedName>
</protein>
<feature type="transmembrane region" description="Helical" evidence="4">
    <location>
        <begin position="279"/>
        <end position="301"/>
    </location>
</feature>
<keyword evidence="6" id="KW-1185">Reference proteome</keyword>
<keyword evidence="2" id="KW-0560">Oxidoreductase</keyword>
<dbReference type="OrthoDB" id="191979at2759"/>
<dbReference type="EMBL" id="CAKXYY010000015">
    <property type="protein sequence ID" value="CAH2354174.1"/>
    <property type="molecule type" value="Genomic_DNA"/>
</dbReference>
<comment type="caution">
    <text evidence="5">The sequence shown here is derived from an EMBL/GenBank/DDBJ whole genome shotgun (WGS) entry which is preliminary data.</text>
</comment>